<dbReference type="InterPro" id="IPR014782">
    <property type="entry name" value="Peptidase_M1_dom"/>
</dbReference>
<dbReference type="Pfam" id="PF01433">
    <property type="entry name" value="Peptidase_M1"/>
    <property type="match status" value="1"/>
</dbReference>
<dbReference type="InterPro" id="IPR027268">
    <property type="entry name" value="Peptidase_M4/M1_CTD_sf"/>
</dbReference>
<organism evidence="2 3">
    <name type="scientific">Ilyomonas limi</name>
    <dbReference type="NCBI Taxonomy" id="2575867"/>
    <lineage>
        <taxon>Bacteria</taxon>
        <taxon>Pseudomonadati</taxon>
        <taxon>Bacteroidota</taxon>
        <taxon>Chitinophagia</taxon>
        <taxon>Chitinophagales</taxon>
        <taxon>Chitinophagaceae</taxon>
        <taxon>Ilyomonas</taxon>
    </lineage>
</organism>
<dbReference type="OrthoDB" id="9814383at2"/>
<dbReference type="GO" id="GO:0008237">
    <property type="term" value="F:metallopeptidase activity"/>
    <property type="evidence" value="ECO:0007669"/>
    <property type="project" value="InterPro"/>
</dbReference>
<dbReference type="AlphaFoldDB" id="A0A4V5UU60"/>
<keyword evidence="3" id="KW-1185">Reference proteome</keyword>
<gene>
    <name evidence="2" type="ORF">FC093_13915</name>
</gene>
<reference evidence="2 3" key="1">
    <citation type="submission" date="2019-05" db="EMBL/GenBank/DDBJ databases">
        <title>Panacibacter sp. strain 17mud1-8 Genome sequencing and assembly.</title>
        <authorList>
            <person name="Chhetri G."/>
        </authorList>
    </citation>
    <scope>NUCLEOTIDE SEQUENCE [LARGE SCALE GENOMIC DNA]</scope>
    <source>
        <strain evidence="2 3">17mud1-8</strain>
    </source>
</reference>
<evidence type="ECO:0000259" key="1">
    <source>
        <dbReference type="Pfam" id="PF01433"/>
    </source>
</evidence>
<dbReference type="Proteomes" id="UP000305848">
    <property type="component" value="Unassembled WGS sequence"/>
</dbReference>
<name>A0A4V5UU60_9BACT</name>
<proteinExistence type="predicted"/>
<accession>A0A4V5UU60</accession>
<dbReference type="CDD" id="cd09604">
    <property type="entry name" value="M1_APN_like"/>
    <property type="match status" value="1"/>
</dbReference>
<feature type="domain" description="Peptidase M1 membrane alanine aminopeptidase" evidence="1">
    <location>
        <begin position="382"/>
        <end position="529"/>
    </location>
</feature>
<dbReference type="EMBL" id="SZQL01000011">
    <property type="protein sequence ID" value="TKK67393.1"/>
    <property type="molecule type" value="Genomic_DNA"/>
</dbReference>
<evidence type="ECO:0000313" key="3">
    <source>
        <dbReference type="Proteomes" id="UP000305848"/>
    </source>
</evidence>
<comment type="caution">
    <text evidence="2">The sequence shown here is derived from an EMBL/GenBank/DDBJ whole genome shotgun (WGS) entry which is preliminary data.</text>
</comment>
<dbReference type="Gene3D" id="1.10.390.10">
    <property type="entry name" value="Neutral Protease Domain 2"/>
    <property type="match status" value="1"/>
</dbReference>
<dbReference type="SUPFAM" id="SSF55486">
    <property type="entry name" value="Metalloproteases ('zincins'), catalytic domain"/>
    <property type="match status" value="1"/>
</dbReference>
<protein>
    <submittedName>
        <fullName evidence="2">M1 family metallopeptidase</fullName>
    </submittedName>
</protein>
<evidence type="ECO:0000313" key="2">
    <source>
        <dbReference type="EMBL" id="TKK67393.1"/>
    </source>
</evidence>
<dbReference type="GO" id="GO:0008270">
    <property type="term" value="F:zinc ion binding"/>
    <property type="evidence" value="ECO:0007669"/>
    <property type="project" value="InterPro"/>
</dbReference>
<sequence>MMRLVIGCILSFFFLEASSQGLYMPRNIKQAYLRETRSVTGRPGDKYWQNYGRYNISITAQPPSRTIRGTEQIVYFNRSTDTLQYLVIRIIPNIHRPGAVRYTPADSNYLTSGVHIDSFAINGALQTWEEDYYHNTVYPVKLPAALHPGDSVHLDVAWHYDVSLKSGREGMLDSTTFYIAYFYPRVSVYDDYNGWDDVEFVDYQEFYNDFNDYTLSVTVPKNYIVWATGTLQNADAVLQPLYNKRLQASMTSDSVIHIATLQELLSKKVTAQNKLNTWRWTADNITDVTVAISDHYVWDASSVVVDDATHRRASMQAAYNDTAQDFRHMVEFGKHALSWFSHHWPGVPYPYPKMTAVQGYADMEYPMMINDSHTPNPDFTRFVAEHEIAHTYFPFYMGINETRYPFMDEGWATTLEYLIGIADVGKDRADDLYKNFRIVNWIYDLSDEEDLPIITPANVLRGSGYGNNAYGKPSLAYLALKDMLGDDVFRKCLHEYMDRWHGKHPIPWDFFFTFNDVSGNNLNWFWNNWFFSNGYIDIAVQNVVHNANDNTIFVQNTGGFPVPFDVRIRYTDGSTDSLHQTATTWSANQKAAAVIVPGNKTIQAIRLDNGIFMDADERNNTWKSK</sequence>
<dbReference type="RefSeq" id="WP_137262409.1">
    <property type="nucleotide sequence ID" value="NZ_SZQL01000011.1"/>
</dbReference>